<dbReference type="STRING" id="137246.A0A401TUF7"/>
<evidence type="ECO:0000256" key="1">
    <source>
        <dbReference type="SAM" id="MobiDB-lite"/>
    </source>
</evidence>
<evidence type="ECO:0000313" key="2">
    <source>
        <dbReference type="EMBL" id="GCC46272.1"/>
    </source>
</evidence>
<name>A0A401TUF7_CHIPU</name>
<dbReference type="OrthoDB" id="8932276at2759"/>
<protein>
    <submittedName>
        <fullName evidence="2">Uncharacterized protein</fullName>
    </submittedName>
</protein>
<proteinExistence type="predicted"/>
<accession>A0A401TUF7</accession>
<keyword evidence="3" id="KW-1185">Reference proteome</keyword>
<feature type="region of interest" description="Disordered" evidence="1">
    <location>
        <begin position="51"/>
        <end position="100"/>
    </location>
</feature>
<reference evidence="2 3" key="1">
    <citation type="journal article" date="2018" name="Nat. Ecol. Evol.">
        <title>Shark genomes provide insights into elasmobranch evolution and the origin of vertebrates.</title>
        <authorList>
            <person name="Hara Y"/>
            <person name="Yamaguchi K"/>
            <person name="Onimaru K"/>
            <person name="Kadota M"/>
            <person name="Koyanagi M"/>
            <person name="Keeley SD"/>
            <person name="Tatsumi K"/>
            <person name="Tanaka K"/>
            <person name="Motone F"/>
            <person name="Kageyama Y"/>
            <person name="Nozu R"/>
            <person name="Adachi N"/>
            <person name="Nishimura O"/>
            <person name="Nakagawa R"/>
            <person name="Tanegashima C"/>
            <person name="Kiyatake I"/>
            <person name="Matsumoto R"/>
            <person name="Murakumo K"/>
            <person name="Nishida K"/>
            <person name="Terakita A"/>
            <person name="Kuratani S"/>
            <person name="Sato K"/>
            <person name="Hyodo S Kuraku.S."/>
        </authorList>
    </citation>
    <scope>NUCLEOTIDE SEQUENCE [LARGE SCALE GENOMIC DNA]</scope>
</reference>
<dbReference type="EMBL" id="BEZZ01189325">
    <property type="protein sequence ID" value="GCC46272.1"/>
    <property type="molecule type" value="Genomic_DNA"/>
</dbReference>
<evidence type="ECO:0000313" key="3">
    <source>
        <dbReference type="Proteomes" id="UP000287033"/>
    </source>
</evidence>
<organism evidence="2 3">
    <name type="scientific">Chiloscyllium punctatum</name>
    <name type="common">Brownbanded bambooshark</name>
    <name type="synonym">Hemiscyllium punctatum</name>
    <dbReference type="NCBI Taxonomy" id="137246"/>
    <lineage>
        <taxon>Eukaryota</taxon>
        <taxon>Metazoa</taxon>
        <taxon>Chordata</taxon>
        <taxon>Craniata</taxon>
        <taxon>Vertebrata</taxon>
        <taxon>Chondrichthyes</taxon>
        <taxon>Elasmobranchii</taxon>
        <taxon>Galeomorphii</taxon>
        <taxon>Galeoidea</taxon>
        <taxon>Orectolobiformes</taxon>
        <taxon>Hemiscylliidae</taxon>
        <taxon>Chiloscyllium</taxon>
    </lineage>
</organism>
<gene>
    <name evidence="2" type="ORF">chiPu_0030654</name>
</gene>
<dbReference type="Proteomes" id="UP000287033">
    <property type="component" value="Unassembled WGS sequence"/>
</dbReference>
<dbReference type="AlphaFoldDB" id="A0A401TUF7"/>
<sequence>MPIPLSDLNQTYRNHPEKTEEALHKIQAALLRNSQGGSYSGRQAIRLQQGLMADQAEQVRGHGRESPTIPNPTPRLTPRPGTAPTTSPNPHPLTPTSCRSLSLTLRPLSLSL</sequence>
<comment type="caution">
    <text evidence="2">The sequence shown here is derived from an EMBL/GenBank/DDBJ whole genome shotgun (WGS) entry which is preliminary data.</text>
</comment>